<dbReference type="GO" id="GO:0004335">
    <property type="term" value="F:galactokinase activity"/>
    <property type="evidence" value="ECO:0007669"/>
    <property type="project" value="InterPro"/>
</dbReference>
<dbReference type="InterPro" id="IPR020568">
    <property type="entry name" value="Ribosomal_Su5_D2-typ_SF"/>
</dbReference>
<evidence type="ECO:0000256" key="2">
    <source>
        <dbReference type="ARBA" id="ARBA00022679"/>
    </source>
</evidence>
<dbReference type="InterPro" id="IPR006204">
    <property type="entry name" value="GHMP_kinase_N_dom"/>
</dbReference>
<evidence type="ECO:0000259" key="6">
    <source>
        <dbReference type="Pfam" id="PF00288"/>
    </source>
</evidence>
<feature type="domain" description="Galactokinase N-terminal" evidence="7">
    <location>
        <begin position="33"/>
        <end position="71"/>
    </location>
</feature>
<name>A0A381ZRY8_9ZZZZ</name>
<keyword evidence="2" id="KW-0808">Transferase</keyword>
<reference evidence="8" key="1">
    <citation type="submission" date="2018-05" db="EMBL/GenBank/DDBJ databases">
        <authorList>
            <person name="Lanie J.A."/>
            <person name="Ng W.-L."/>
            <person name="Kazmierczak K.M."/>
            <person name="Andrzejewski T.M."/>
            <person name="Davidsen T.M."/>
            <person name="Wayne K.J."/>
            <person name="Tettelin H."/>
            <person name="Glass J.I."/>
            <person name="Rusch D."/>
            <person name="Podicherti R."/>
            <person name="Tsui H.-C.T."/>
            <person name="Winkler M.E."/>
        </authorList>
    </citation>
    <scope>NUCLEOTIDE SEQUENCE</scope>
</reference>
<feature type="non-terminal residue" evidence="8">
    <location>
        <position position="376"/>
    </location>
</feature>
<dbReference type="Pfam" id="PF10509">
    <property type="entry name" value="GalKase_gal_bdg"/>
    <property type="match status" value="1"/>
</dbReference>
<dbReference type="GO" id="GO:0005524">
    <property type="term" value="F:ATP binding"/>
    <property type="evidence" value="ECO:0007669"/>
    <property type="project" value="UniProtKB-KW"/>
</dbReference>
<proteinExistence type="inferred from homology"/>
<sequence length="376" mass="39820">MRAGGLRDGIDTKANLFTRAANRLLAAGGSRAARAYFVPGRIEVLGKHTDYCGGRSLVAAVERGICLVAAPRDDGQIHIHALDADDSVWFGWDPDLDVPVGRWTNYPMTVARRLARNFPDTCRRGADIAFAGDLPQASGLSSSSALVVATYRALADVEGVEETAAFTAEVGDELSLAEYLGTHENGQSYGTLTGDRGVGTFGGSEDHTAILCSQPDALGQFGYCPTRFEARVPMPEGWVFALGVSGVVAEKTGAAQVLYNRASLSVRSLVDAWNVAGEGDQVYLARILASSPDAPSRLRAAVAAGYGDFTAAELEQRLSHFEAEDALINYAAKALAGGDLDAFGESVARSQEWTESMLGNQVPETILLAQAARHHG</sequence>
<organism evidence="8">
    <name type="scientific">marine metagenome</name>
    <dbReference type="NCBI Taxonomy" id="408172"/>
    <lineage>
        <taxon>unclassified sequences</taxon>
        <taxon>metagenomes</taxon>
        <taxon>ecological metagenomes</taxon>
    </lineage>
</organism>
<gene>
    <name evidence="8" type="ORF">METZ01_LOCUS144889</name>
</gene>
<dbReference type="EMBL" id="UINC01022438">
    <property type="protein sequence ID" value="SVA92035.1"/>
    <property type="molecule type" value="Genomic_DNA"/>
</dbReference>
<accession>A0A381ZRY8</accession>
<dbReference type="PRINTS" id="PR00959">
    <property type="entry name" value="MEVGALKINASE"/>
</dbReference>
<dbReference type="InterPro" id="IPR006203">
    <property type="entry name" value="GHMP_knse_ATP-bd_CS"/>
</dbReference>
<dbReference type="InterPro" id="IPR036554">
    <property type="entry name" value="GHMP_kinase_C_sf"/>
</dbReference>
<dbReference type="PANTHER" id="PTHR10457:SF7">
    <property type="entry name" value="GALACTOKINASE-RELATED"/>
    <property type="match status" value="1"/>
</dbReference>
<keyword evidence="5" id="KW-0067">ATP-binding</keyword>
<dbReference type="Gene3D" id="3.30.230.10">
    <property type="match status" value="1"/>
</dbReference>
<dbReference type="GO" id="GO:0005829">
    <property type="term" value="C:cytosol"/>
    <property type="evidence" value="ECO:0007669"/>
    <property type="project" value="TreeGrafter"/>
</dbReference>
<dbReference type="SUPFAM" id="SSF54211">
    <property type="entry name" value="Ribosomal protein S5 domain 2-like"/>
    <property type="match status" value="1"/>
</dbReference>
<protein>
    <recommendedName>
        <fullName evidence="9">Galactokinase N-terminal domain-containing protein</fullName>
    </recommendedName>
</protein>
<feature type="domain" description="GHMP kinase N-terminal" evidence="6">
    <location>
        <begin position="105"/>
        <end position="161"/>
    </location>
</feature>
<dbReference type="PRINTS" id="PR00473">
    <property type="entry name" value="GALCTOKINASE"/>
</dbReference>
<comment type="similarity">
    <text evidence="1">Belongs to the GHMP kinase family. GalK subfamily.</text>
</comment>
<dbReference type="InterPro" id="IPR000705">
    <property type="entry name" value="Galactokinase"/>
</dbReference>
<evidence type="ECO:0000313" key="8">
    <source>
        <dbReference type="EMBL" id="SVA92035.1"/>
    </source>
</evidence>
<dbReference type="SUPFAM" id="SSF55060">
    <property type="entry name" value="GHMP Kinase, C-terminal domain"/>
    <property type="match status" value="1"/>
</dbReference>
<evidence type="ECO:0000256" key="3">
    <source>
        <dbReference type="ARBA" id="ARBA00022741"/>
    </source>
</evidence>
<dbReference type="PANTHER" id="PTHR10457">
    <property type="entry name" value="MEVALONATE KINASE/GALACTOKINASE"/>
    <property type="match status" value="1"/>
</dbReference>
<evidence type="ECO:0000256" key="1">
    <source>
        <dbReference type="ARBA" id="ARBA00006566"/>
    </source>
</evidence>
<dbReference type="Pfam" id="PF00288">
    <property type="entry name" value="GHMP_kinases_N"/>
    <property type="match status" value="1"/>
</dbReference>
<dbReference type="InterPro" id="IPR019539">
    <property type="entry name" value="GalKase_N"/>
</dbReference>
<evidence type="ECO:0000256" key="4">
    <source>
        <dbReference type="ARBA" id="ARBA00022777"/>
    </source>
</evidence>
<keyword evidence="4" id="KW-0418">Kinase</keyword>
<dbReference type="InterPro" id="IPR014721">
    <property type="entry name" value="Ribsml_uS5_D2-typ_fold_subgr"/>
</dbReference>
<dbReference type="GO" id="GO:0006012">
    <property type="term" value="P:galactose metabolic process"/>
    <property type="evidence" value="ECO:0007669"/>
    <property type="project" value="InterPro"/>
</dbReference>
<dbReference type="PROSITE" id="PS00627">
    <property type="entry name" value="GHMP_KINASES_ATP"/>
    <property type="match status" value="1"/>
</dbReference>
<keyword evidence="3" id="KW-0547">Nucleotide-binding</keyword>
<evidence type="ECO:0000256" key="5">
    <source>
        <dbReference type="ARBA" id="ARBA00022840"/>
    </source>
</evidence>
<evidence type="ECO:0000259" key="7">
    <source>
        <dbReference type="Pfam" id="PF10509"/>
    </source>
</evidence>
<evidence type="ECO:0008006" key="9">
    <source>
        <dbReference type="Google" id="ProtNLM"/>
    </source>
</evidence>
<dbReference type="AlphaFoldDB" id="A0A381ZRY8"/>